<dbReference type="AlphaFoldDB" id="A0A0A3YJ38"/>
<accession>A0A0A3YJ38</accession>
<proteinExistence type="predicted"/>
<organism evidence="1 2">
    <name type="scientific">Bradyrhizobium japonicum</name>
    <dbReference type="NCBI Taxonomy" id="375"/>
    <lineage>
        <taxon>Bacteria</taxon>
        <taxon>Pseudomonadati</taxon>
        <taxon>Pseudomonadota</taxon>
        <taxon>Alphaproteobacteria</taxon>
        <taxon>Hyphomicrobiales</taxon>
        <taxon>Nitrobacteraceae</taxon>
        <taxon>Bradyrhizobium</taxon>
    </lineage>
</organism>
<reference evidence="1 2" key="1">
    <citation type="submission" date="2014-09" db="EMBL/GenBank/DDBJ databases">
        <title>Draft genome of Bradyrhizobium japonicum Is-34.</title>
        <authorList>
            <person name="Tsurumaru H."/>
            <person name="Yamakawa T."/>
            <person name="Hashimoto S."/>
            <person name="Okizaki K."/>
            <person name="Kanesaki Y."/>
            <person name="Yoshikawa H."/>
            <person name="Yajima S."/>
        </authorList>
    </citation>
    <scope>NUCLEOTIDE SEQUENCE [LARGE SCALE GENOMIC DNA]</scope>
    <source>
        <strain evidence="1 2">Is-34</strain>
    </source>
</reference>
<evidence type="ECO:0000313" key="1">
    <source>
        <dbReference type="EMBL" id="KGT73733.1"/>
    </source>
</evidence>
<comment type="caution">
    <text evidence="1">The sequence shown here is derived from an EMBL/GenBank/DDBJ whole genome shotgun (WGS) entry which is preliminary data.</text>
</comment>
<dbReference type="Proteomes" id="UP000030377">
    <property type="component" value="Unassembled WGS sequence"/>
</dbReference>
<sequence length="123" mass="13520">MALPSWPAVPYRPARDSFQPIKPFLDPIATEMEGGNIRQRPRPGDNVATLGQSIMMTPAEAETFKTWVKTTLANGTARFTAQVWTGAAYVSKTCQFAKDGKPTYGAFSATRVVVAMKLLVYDF</sequence>
<dbReference type="RefSeq" id="WP_038943320.1">
    <property type="nucleotide sequence ID" value="NZ_JRPN01000042.1"/>
</dbReference>
<name>A0A0A3YJ38_BRAJP</name>
<protein>
    <submittedName>
        <fullName evidence="1">Uncharacterized protein</fullName>
    </submittedName>
</protein>
<evidence type="ECO:0000313" key="2">
    <source>
        <dbReference type="Proteomes" id="UP000030377"/>
    </source>
</evidence>
<gene>
    <name evidence="1" type="ORF">MA20_43090</name>
</gene>
<dbReference type="EMBL" id="JRPN01000042">
    <property type="protein sequence ID" value="KGT73733.1"/>
    <property type="molecule type" value="Genomic_DNA"/>
</dbReference>